<organism evidence="2 3">
    <name type="scientific">Streptomyces boetiae</name>
    <dbReference type="NCBI Taxonomy" id="3075541"/>
    <lineage>
        <taxon>Bacteria</taxon>
        <taxon>Bacillati</taxon>
        <taxon>Actinomycetota</taxon>
        <taxon>Actinomycetes</taxon>
        <taxon>Kitasatosporales</taxon>
        <taxon>Streptomycetaceae</taxon>
        <taxon>Streptomyces</taxon>
    </lineage>
</organism>
<dbReference type="EMBL" id="JAVREN010000053">
    <property type="protein sequence ID" value="MDT0310027.1"/>
    <property type="molecule type" value="Genomic_DNA"/>
</dbReference>
<dbReference type="InterPro" id="IPR001646">
    <property type="entry name" value="5peptide_repeat"/>
</dbReference>
<evidence type="ECO:0000313" key="3">
    <source>
        <dbReference type="Proteomes" id="UP001183388"/>
    </source>
</evidence>
<accession>A0ABU2LFJ4</accession>
<keyword evidence="1" id="KW-0812">Transmembrane</keyword>
<gene>
    <name evidence="2" type="ORF">RM780_24175</name>
</gene>
<sequence length="574" mass="61992">MLREVLAVLRQEPSERPEFVTARFAGAEFVEDTDFSWVRFGGALDFKGARFAGGVSFREARFSGLALFEKASFAGDVEFRGADFEGLVSFADAAFGGRVDFGRAGLKRDANFLRATFSRDASFERVRFGEAIFVKADFAGEVSFSHGAFSGLTLFDEASFAARADFSSVGFGGEVSFSAARFGAAGTFSGAAFQGRAPFDGATFVGSATFDEARFHTAPELGPFTCGGETRLDGAVFDVPVTIEIAGGRVVCRRTRWENTATLRLRRASIDLRDAVLNAPVAVIAHPTPFEQGGRPLSEELLAGEDPGVRVLSVSGVDAAMLVLAGTDVSECVFGGAFHLDQIRLEGRITFWRAPPGWRTRRRVLAEERDWRALRGQWPGRDSGPPRELVPGPAAIAATYRHLRKALEDGKNEPGAAAFYYGECEMRRHDREGTPAVERWLLTAYWALSGYGLRALRALAWLVAAMAATVLVMALWGLPAESPRPEFAGRVGADGEVALTSDTPPPVNPRGGLGERLTGERAERALRVVINSVVFRSSGQELTTAGTYTEMGSRLVEPVLLGLAVLAVRARVKR</sequence>
<dbReference type="Pfam" id="PF13576">
    <property type="entry name" value="Pentapeptide_3"/>
    <property type="match status" value="2"/>
</dbReference>
<comment type="caution">
    <text evidence="2">The sequence shown here is derived from an EMBL/GenBank/DDBJ whole genome shotgun (WGS) entry which is preliminary data.</text>
</comment>
<protein>
    <submittedName>
        <fullName evidence="2">Pentapeptide repeat-containing protein</fullName>
    </submittedName>
</protein>
<keyword evidence="1" id="KW-0472">Membrane</keyword>
<keyword evidence="3" id="KW-1185">Reference proteome</keyword>
<dbReference type="Gene3D" id="2.160.20.80">
    <property type="entry name" value="E3 ubiquitin-protein ligase SopA"/>
    <property type="match status" value="1"/>
</dbReference>
<reference evidence="3" key="1">
    <citation type="submission" date="2023-07" db="EMBL/GenBank/DDBJ databases">
        <title>30 novel species of actinomycetes from the DSMZ collection.</title>
        <authorList>
            <person name="Nouioui I."/>
        </authorList>
    </citation>
    <scope>NUCLEOTIDE SEQUENCE [LARGE SCALE GENOMIC DNA]</scope>
    <source>
        <strain evidence="3">DSM 44917</strain>
    </source>
</reference>
<feature type="transmembrane region" description="Helical" evidence="1">
    <location>
        <begin position="458"/>
        <end position="478"/>
    </location>
</feature>
<proteinExistence type="predicted"/>
<evidence type="ECO:0000256" key="1">
    <source>
        <dbReference type="SAM" id="Phobius"/>
    </source>
</evidence>
<evidence type="ECO:0000313" key="2">
    <source>
        <dbReference type="EMBL" id="MDT0310027.1"/>
    </source>
</evidence>
<dbReference type="RefSeq" id="WP_311633000.1">
    <property type="nucleotide sequence ID" value="NZ_JAVREN010000053.1"/>
</dbReference>
<name>A0ABU2LFJ4_9ACTN</name>
<dbReference type="Proteomes" id="UP001183388">
    <property type="component" value="Unassembled WGS sequence"/>
</dbReference>
<keyword evidence="1" id="KW-1133">Transmembrane helix</keyword>